<sequence>MLWLVVLCLGCGQPTAPQPQPKFAPPPQPIAATPKAATPVSRPPLNPCVQVFLSDHKYGENNGCSTRFTVWNDGRPISASGLRCGQKGAVSQVNWTYNGTDDAGDHYTFTRVFPHKEPDATTTTKEIVLNREPVVVFEDDVQRVTIGPSIVDPENDTTE</sequence>
<dbReference type="Proteomes" id="UP000239388">
    <property type="component" value="Unassembled WGS sequence"/>
</dbReference>
<proteinExistence type="predicted"/>
<evidence type="ECO:0000313" key="3">
    <source>
        <dbReference type="Proteomes" id="UP000239388"/>
    </source>
</evidence>
<protein>
    <submittedName>
        <fullName evidence="2">Uncharacterized protein</fullName>
    </submittedName>
</protein>
<name>A0A2S8FMK7_9BACT</name>
<organism evidence="2 3">
    <name type="scientific">Blastopirellula marina</name>
    <dbReference type="NCBI Taxonomy" id="124"/>
    <lineage>
        <taxon>Bacteria</taxon>
        <taxon>Pseudomonadati</taxon>
        <taxon>Planctomycetota</taxon>
        <taxon>Planctomycetia</taxon>
        <taxon>Pirellulales</taxon>
        <taxon>Pirellulaceae</taxon>
        <taxon>Blastopirellula</taxon>
    </lineage>
</organism>
<feature type="compositionally biased region" description="Pro residues" evidence="1">
    <location>
        <begin position="17"/>
        <end position="29"/>
    </location>
</feature>
<comment type="caution">
    <text evidence="2">The sequence shown here is derived from an EMBL/GenBank/DDBJ whole genome shotgun (WGS) entry which is preliminary data.</text>
</comment>
<dbReference type="AlphaFoldDB" id="A0A2S8FMK7"/>
<evidence type="ECO:0000256" key="1">
    <source>
        <dbReference type="SAM" id="MobiDB-lite"/>
    </source>
</evidence>
<dbReference type="EMBL" id="PUIB01000018">
    <property type="protein sequence ID" value="PQO33084.1"/>
    <property type="molecule type" value="Genomic_DNA"/>
</dbReference>
<reference evidence="2 3" key="1">
    <citation type="submission" date="2018-02" db="EMBL/GenBank/DDBJ databases">
        <title>Comparative genomes isolates from brazilian mangrove.</title>
        <authorList>
            <person name="Araujo J.E."/>
            <person name="Taketani R.G."/>
            <person name="Silva M.C.P."/>
            <person name="Loureco M.V."/>
            <person name="Andreote F.D."/>
        </authorList>
    </citation>
    <scope>NUCLEOTIDE SEQUENCE [LARGE SCALE GENOMIC DNA]</scope>
    <source>
        <strain evidence="2 3">NAP PRIS-MGV</strain>
    </source>
</reference>
<feature type="region of interest" description="Disordered" evidence="1">
    <location>
        <begin position="17"/>
        <end position="39"/>
    </location>
</feature>
<gene>
    <name evidence="2" type="ORF">C5Y98_18290</name>
</gene>
<accession>A0A2S8FMK7</accession>
<evidence type="ECO:0000313" key="2">
    <source>
        <dbReference type="EMBL" id="PQO33084.1"/>
    </source>
</evidence>